<keyword evidence="8" id="KW-0418">Kinase</keyword>
<comment type="pathway">
    <text evidence="2">Carbohydrate degradation; glycolysis; pyruvate from D-glyceraldehyde 3-phosphate: step 5/5.</text>
</comment>
<dbReference type="InterPro" id="IPR036918">
    <property type="entry name" value="Pyrv_Knase_C_sf"/>
</dbReference>
<evidence type="ECO:0000256" key="1">
    <source>
        <dbReference type="ARBA" id="ARBA00001958"/>
    </source>
</evidence>
<organism evidence="14 15">
    <name type="scientific">Saguinus oedipus</name>
    <name type="common">Cotton-top tamarin</name>
    <name type="synonym">Oedipomidas oedipus</name>
    <dbReference type="NCBI Taxonomy" id="9490"/>
    <lineage>
        <taxon>Eukaryota</taxon>
        <taxon>Metazoa</taxon>
        <taxon>Chordata</taxon>
        <taxon>Craniata</taxon>
        <taxon>Vertebrata</taxon>
        <taxon>Euteleostomi</taxon>
        <taxon>Mammalia</taxon>
        <taxon>Eutheria</taxon>
        <taxon>Euarchontoglires</taxon>
        <taxon>Primates</taxon>
        <taxon>Haplorrhini</taxon>
        <taxon>Platyrrhini</taxon>
        <taxon>Cebidae</taxon>
        <taxon>Callitrichinae</taxon>
        <taxon>Saguinus</taxon>
    </lineage>
</organism>
<name>A0ABQ9VUQ9_SAGOE</name>
<keyword evidence="15" id="KW-1185">Reference proteome</keyword>
<dbReference type="EC" id="2.7.1.40" evidence="4"/>
<dbReference type="Proteomes" id="UP001266305">
    <property type="component" value="Unassembled WGS sequence"/>
</dbReference>
<keyword evidence="9" id="KW-0067">ATP-binding</keyword>
<reference evidence="14 15" key="1">
    <citation type="submission" date="2023-05" db="EMBL/GenBank/DDBJ databases">
        <title>B98-5 Cell Line De Novo Hybrid Assembly: An Optical Mapping Approach.</title>
        <authorList>
            <person name="Kananen K."/>
            <person name="Auerbach J.A."/>
            <person name="Kautto E."/>
            <person name="Blachly J.S."/>
        </authorList>
    </citation>
    <scope>NUCLEOTIDE SEQUENCE [LARGE SCALE GENOMIC DNA]</scope>
    <source>
        <strain evidence="14">B95-8</strain>
        <tissue evidence="14">Cell line</tissue>
    </source>
</reference>
<evidence type="ECO:0000256" key="12">
    <source>
        <dbReference type="ARBA" id="ARBA00023317"/>
    </source>
</evidence>
<keyword evidence="6" id="KW-0479">Metal-binding</keyword>
<sequence>MLKPHSEAGAVFIQTQLHAAVADTFLERMCCLATELPPITAWSTSIICTMGPASPSLKMLKKTIKSGINVAHLNCHETHKYHAEAIKKMHTVTESYASYSILYKPIAVALDAKGPEIPTGLLKGSGIAVELKN</sequence>
<evidence type="ECO:0000256" key="11">
    <source>
        <dbReference type="ARBA" id="ARBA00023152"/>
    </source>
</evidence>
<keyword evidence="7" id="KW-0547">Nucleotide-binding</keyword>
<evidence type="ECO:0000256" key="6">
    <source>
        <dbReference type="ARBA" id="ARBA00022723"/>
    </source>
</evidence>
<evidence type="ECO:0000256" key="5">
    <source>
        <dbReference type="ARBA" id="ARBA00022679"/>
    </source>
</evidence>
<evidence type="ECO:0000256" key="8">
    <source>
        <dbReference type="ARBA" id="ARBA00022777"/>
    </source>
</evidence>
<keyword evidence="5" id="KW-0808">Transferase</keyword>
<comment type="cofactor">
    <cofactor evidence="1">
        <name>K(+)</name>
        <dbReference type="ChEBI" id="CHEBI:29103"/>
    </cofactor>
</comment>
<dbReference type="InterPro" id="IPR040442">
    <property type="entry name" value="Pyrv_kinase-like_dom_sf"/>
</dbReference>
<keyword evidence="10" id="KW-0460">Magnesium</keyword>
<keyword evidence="12" id="KW-0670">Pyruvate</keyword>
<dbReference type="EMBL" id="JASSZA010000004">
    <property type="protein sequence ID" value="KAK2113126.1"/>
    <property type="molecule type" value="Genomic_DNA"/>
</dbReference>
<gene>
    <name evidence="14" type="ORF">P7K49_007392</name>
</gene>
<accession>A0ABQ9VUQ9</accession>
<evidence type="ECO:0000256" key="9">
    <source>
        <dbReference type="ARBA" id="ARBA00022840"/>
    </source>
</evidence>
<proteinExistence type="inferred from homology"/>
<dbReference type="Gene3D" id="3.20.20.60">
    <property type="entry name" value="Phosphoenolpyruvate-binding domains"/>
    <property type="match status" value="1"/>
</dbReference>
<evidence type="ECO:0000313" key="14">
    <source>
        <dbReference type="EMBL" id="KAK2113126.1"/>
    </source>
</evidence>
<evidence type="ECO:0000259" key="13">
    <source>
        <dbReference type="Pfam" id="PF00224"/>
    </source>
</evidence>
<comment type="caution">
    <text evidence="14">The sequence shown here is derived from an EMBL/GenBank/DDBJ whole genome shotgun (WGS) entry which is preliminary data.</text>
</comment>
<dbReference type="SUPFAM" id="SSF51621">
    <property type="entry name" value="Phosphoenolpyruvate/pyruvate domain"/>
    <property type="match status" value="1"/>
</dbReference>
<dbReference type="InterPro" id="IPR015813">
    <property type="entry name" value="Pyrv/PenolPyrv_kinase-like_dom"/>
</dbReference>
<evidence type="ECO:0000256" key="7">
    <source>
        <dbReference type="ARBA" id="ARBA00022741"/>
    </source>
</evidence>
<evidence type="ECO:0000256" key="4">
    <source>
        <dbReference type="ARBA" id="ARBA00012142"/>
    </source>
</evidence>
<protein>
    <recommendedName>
        <fullName evidence="4">pyruvate kinase</fullName>
        <ecNumber evidence="4">2.7.1.40</ecNumber>
    </recommendedName>
</protein>
<comment type="similarity">
    <text evidence="3">Belongs to the pyruvate kinase family.</text>
</comment>
<dbReference type="InterPro" id="IPR015793">
    <property type="entry name" value="Pyrv_Knase_brl"/>
</dbReference>
<evidence type="ECO:0000256" key="10">
    <source>
        <dbReference type="ARBA" id="ARBA00022842"/>
    </source>
</evidence>
<dbReference type="Pfam" id="PF00224">
    <property type="entry name" value="PK"/>
    <property type="match status" value="1"/>
</dbReference>
<dbReference type="PANTHER" id="PTHR11817">
    <property type="entry name" value="PYRUVATE KINASE"/>
    <property type="match status" value="1"/>
</dbReference>
<feature type="domain" description="Pyruvate kinase barrel" evidence="13">
    <location>
        <begin position="43"/>
        <end position="132"/>
    </location>
</feature>
<evidence type="ECO:0000313" key="15">
    <source>
        <dbReference type="Proteomes" id="UP001266305"/>
    </source>
</evidence>
<dbReference type="Gene3D" id="3.40.1380.20">
    <property type="entry name" value="Pyruvate kinase, C-terminal domain"/>
    <property type="match status" value="1"/>
</dbReference>
<keyword evidence="11" id="KW-0324">Glycolysis</keyword>
<evidence type="ECO:0000256" key="2">
    <source>
        <dbReference type="ARBA" id="ARBA00004997"/>
    </source>
</evidence>
<dbReference type="InterPro" id="IPR001697">
    <property type="entry name" value="Pyr_Knase"/>
</dbReference>
<evidence type="ECO:0000256" key="3">
    <source>
        <dbReference type="ARBA" id="ARBA00008663"/>
    </source>
</evidence>